<organism evidence="2 3">
    <name type="scientific">Mycobacterium tuberculosis</name>
    <dbReference type="NCBI Taxonomy" id="1773"/>
    <lineage>
        <taxon>Bacteria</taxon>
        <taxon>Bacillati</taxon>
        <taxon>Actinomycetota</taxon>
        <taxon>Actinomycetes</taxon>
        <taxon>Mycobacteriales</taxon>
        <taxon>Mycobacteriaceae</taxon>
        <taxon>Mycobacterium</taxon>
        <taxon>Mycobacterium tuberculosis complex</taxon>
    </lineage>
</organism>
<gene>
    <name evidence="2" type="ORF">ERS007739_04762</name>
</gene>
<feature type="compositionally biased region" description="Low complexity" evidence="1">
    <location>
        <begin position="43"/>
        <end position="58"/>
    </location>
</feature>
<evidence type="ECO:0000313" key="2">
    <source>
        <dbReference type="EMBL" id="CPA68340.1"/>
    </source>
</evidence>
<protein>
    <submittedName>
        <fullName evidence="2">Uncharacterized protein</fullName>
    </submittedName>
</protein>
<accession>A0A916LG24</accession>
<reference evidence="3" key="1">
    <citation type="submission" date="2015-03" db="EMBL/GenBank/DDBJ databases">
        <authorList>
            <consortium name="Pathogen Informatics"/>
        </authorList>
    </citation>
    <scope>NUCLEOTIDE SEQUENCE [LARGE SCALE GENOMIC DNA]</scope>
    <source>
        <strain evidence="3">N09902308</strain>
    </source>
</reference>
<name>A0A916LG24_MYCTX</name>
<dbReference type="EMBL" id="CSBK01003196">
    <property type="protein sequence ID" value="CPA68340.1"/>
    <property type="molecule type" value="Genomic_DNA"/>
</dbReference>
<comment type="caution">
    <text evidence="2">The sequence shown here is derived from an EMBL/GenBank/DDBJ whole genome shotgun (WGS) entry which is preliminary data.</text>
</comment>
<sequence length="58" mass="5664">MLGLTCLSRGAAGCGDRLARGDQACDGLAATRVGQPEPANMPVGSSVVRGSSVTGMGT</sequence>
<evidence type="ECO:0000256" key="1">
    <source>
        <dbReference type="SAM" id="MobiDB-lite"/>
    </source>
</evidence>
<feature type="region of interest" description="Disordered" evidence="1">
    <location>
        <begin position="33"/>
        <end position="58"/>
    </location>
</feature>
<dbReference type="AlphaFoldDB" id="A0A916LG24"/>
<evidence type="ECO:0000313" key="3">
    <source>
        <dbReference type="Proteomes" id="UP000039021"/>
    </source>
</evidence>
<proteinExistence type="predicted"/>
<dbReference type="Proteomes" id="UP000039021">
    <property type="component" value="Unassembled WGS sequence"/>
</dbReference>